<sequence length="189" mass="20420">MGRAAETKTYHANLTDLNAGKIGSKPMGQASFKINGDNLEVHITMSGVPADIEHWEHFHGFPDGRNATCVTQDMDANKDGYIDLGETEKPSGTTMVPFNDKPEDMIIPTNTYPQASARGDFEYTKIVPLKELSKTFGKTYPGGTIDLDKRVIYVHGVPSSPKLPSSVGSLGTSPSHVTIPIACGKIEKN</sequence>
<dbReference type="AlphaFoldDB" id="A0A176XJG1"/>
<evidence type="ECO:0000313" key="2">
    <source>
        <dbReference type="Proteomes" id="UP000077098"/>
    </source>
</evidence>
<protein>
    <recommendedName>
        <fullName evidence="3">CHRD domain-containing protein</fullName>
    </recommendedName>
</protein>
<comment type="caution">
    <text evidence="1">The sequence shown here is derived from an EMBL/GenBank/DDBJ whole genome shotgun (WGS) entry which is preliminary data.</text>
</comment>
<accession>A0A176XJG1</accession>
<dbReference type="EMBL" id="LXPS01000003">
    <property type="protein sequence ID" value="OAE49266.1"/>
    <property type="molecule type" value="Genomic_DNA"/>
</dbReference>
<evidence type="ECO:0008006" key="3">
    <source>
        <dbReference type="Google" id="ProtNLM"/>
    </source>
</evidence>
<proteinExistence type="predicted"/>
<dbReference type="Proteomes" id="UP000077098">
    <property type="component" value="Unassembled WGS sequence"/>
</dbReference>
<organism evidence="1 2">
    <name type="scientific">Agrobacterium tumefaciens</name>
    <dbReference type="NCBI Taxonomy" id="358"/>
    <lineage>
        <taxon>Bacteria</taxon>
        <taxon>Pseudomonadati</taxon>
        <taxon>Pseudomonadota</taxon>
        <taxon>Alphaproteobacteria</taxon>
        <taxon>Hyphomicrobiales</taxon>
        <taxon>Rhizobiaceae</taxon>
        <taxon>Rhizobium/Agrobacterium group</taxon>
        <taxon>Agrobacterium</taxon>
        <taxon>Agrobacterium tumefaciens complex</taxon>
    </lineage>
</organism>
<reference evidence="1 2" key="1">
    <citation type="submission" date="2016-05" db="EMBL/GenBank/DDBJ databases">
        <authorList>
            <person name="Lavstsen T."/>
            <person name="Jespersen J.S."/>
        </authorList>
    </citation>
    <scope>NUCLEOTIDE SEQUENCE [LARGE SCALE GENOMIC DNA]</scope>
    <source>
        <strain evidence="1 2">KCJ1736</strain>
    </source>
</reference>
<evidence type="ECO:0000313" key="1">
    <source>
        <dbReference type="EMBL" id="OAE49266.1"/>
    </source>
</evidence>
<name>A0A176XJG1_AGRTU</name>
<gene>
    <name evidence="1" type="ORF">A7J57_00220</name>
</gene>